<accession>A0A382N3E3</accession>
<evidence type="ECO:0000256" key="1">
    <source>
        <dbReference type="ARBA" id="ARBA00022801"/>
    </source>
</evidence>
<evidence type="ECO:0000259" key="2">
    <source>
        <dbReference type="Pfam" id="PF12706"/>
    </source>
</evidence>
<dbReference type="EMBL" id="UINC01097723">
    <property type="protein sequence ID" value="SVC55673.1"/>
    <property type="molecule type" value="Genomic_DNA"/>
</dbReference>
<feature type="non-terminal residue" evidence="3">
    <location>
        <position position="183"/>
    </location>
</feature>
<organism evidence="3">
    <name type="scientific">marine metagenome</name>
    <dbReference type="NCBI Taxonomy" id="408172"/>
    <lineage>
        <taxon>unclassified sequences</taxon>
        <taxon>metagenomes</taxon>
        <taxon>ecological metagenomes</taxon>
    </lineage>
</organism>
<dbReference type="SUPFAM" id="SSF56281">
    <property type="entry name" value="Metallo-hydrolase/oxidoreductase"/>
    <property type="match status" value="1"/>
</dbReference>
<gene>
    <name evidence="3" type="ORF">METZ01_LOCUS308527</name>
</gene>
<dbReference type="GO" id="GO:0016787">
    <property type="term" value="F:hydrolase activity"/>
    <property type="evidence" value="ECO:0007669"/>
    <property type="project" value="UniProtKB-KW"/>
</dbReference>
<dbReference type="InterPro" id="IPR001279">
    <property type="entry name" value="Metallo-B-lactamas"/>
</dbReference>
<dbReference type="InterPro" id="IPR036866">
    <property type="entry name" value="RibonucZ/Hydroxyglut_hydro"/>
</dbReference>
<dbReference type="InterPro" id="IPR050114">
    <property type="entry name" value="UPF0173_UPF0282_UlaG_hydrolase"/>
</dbReference>
<keyword evidence="1" id="KW-0378">Hydrolase</keyword>
<dbReference type="PANTHER" id="PTHR43546:SF9">
    <property type="entry name" value="L-ASCORBATE-6-PHOSPHATE LACTONASE ULAG-RELATED"/>
    <property type="match status" value="1"/>
</dbReference>
<dbReference type="PANTHER" id="PTHR43546">
    <property type="entry name" value="UPF0173 METAL-DEPENDENT HYDROLASE MJ1163-RELATED"/>
    <property type="match status" value="1"/>
</dbReference>
<sequence>MDDIKKHPKETGNFNLWWLGQSGYLIQWNRETGNSITSRHLLIDPYLSNSLTRKYADTDKPHIRMTEKVINPNQLDFIDVVTSSHNHTDHLDANTLIPLMNVNPKLKVVVPEANRDFAADRLQVDAESLIGSDAGKRVTIAGIEINGVPAAHETLEIDANGQHKFLGYVFQFGEWTIYHSGDT</sequence>
<name>A0A382N3E3_9ZZZZ</name>
<proteinExistence type="predicted"/>
<feature type="domain" description="Metallo-beta-lactamase" evidence="2">
    <location>
        <begin position="39"/>
        <end position="183"/>
    </location>
</feature>
<dbReference type="Gene3D" id="3.60.15.10">
    <property type="entry name" value="Ribonuclease Z/Hydroxyacylglutathione hydrolase-like"/>
    <property type="match status" value="1"/>
</dbReference>
<dbReference type="Pfam" id="PF12706">
    <property type="entry name" value="Lactamase_B_2"/>
    <property type="match status" value="1"/>
</dbReference>
<reference evidence="3" key="1">
    <citation type="submission" date="2018-05" db="EMBL/GenBank/DDBJ databases">
        <authorList>
            <person name="Lanie J.A."/>
            <person name="Ng W.-L."/>
            <person name="Kazmierczak K.M."/>
            <person name="Andrzejewski T.M."/>
            <person name="Davidsen T.M."/>
            <person name="Wayne K.J."/>
            <person name="Tettelin H."/>
            <person name="Glass J.I."/>
            <person name="Rusch D."/>
            <person name="Podicherti R."/>
            <person name="Tsui H.-C.T."/>
            <person name="Winkler M.E."/>
        </authorList>
    </citation>
    <scope>NUCLEOTIDE SEQUENCE</scope>
</reference>
<evidence type="ECO:0000313" key="3">
    <source>
        <dbReference type="EMBL" id="SVC55673.1"/>
    </source>
</evidence>
<protein>
    <recommendedName>
        <fullName evidence="2">Metallo-beta-lactamase domain-containing protein</fullName>
    </recommendedName>
</protein>
<dbReference type="AlphaFoldDB" id="A0A382N3E3"/>